<reference evidence="2 3" key="1">
    <citation type="submission" date="2020-08" db="EMBL/GenBank/DDBJ databases">
        <title>Bridging the membrane lipid divide: bacteria of the FCB group superphylum have the potential to synthesize archaeal ether lipids.</title>
        <authorList>
            <person name="Villanueva L."/>
            <person name="Von Meijenfeldt F.A.B."/>
            <person name="Westbye A.B."/>
            <person name="Yadav S."/>
            <person name="Hopmans E.C."/>
            <person name="Dutilh B.E."/>
            <person name="Sinninghe Damste J.S."/>
        </authorList>
    </citation>
    <scope>NUCLEOTIDE SEQUENCE [LARGE SCALE GENOMIC DNA]</scope>
    <source>
        <strain evidence="2">NIOZ-UU36</strain>
    </source>
</reference>
<dbReference type="EMBL" id="JACNJN010000154">
    <property type="protein sequence ID" value="MBC8336323.1"/>
    <property type="molecule type" value="Genomic_DNA"/>
</dbReference>
<keyword evidence="1" id="KW-1133">Transmembrane helix</keyword>
<comment type="caution">
    <text evidence="2">The sequence shown here is derived from an EMBL/GenBank/DDBJ whole genome shotgun (WGS) entry which is preliminary data.</text>
</comment>
<dbReference type="AlphaFoldDB" id="A0A8J6NHR1"/>
<evidence type="ECO:0000313" key="2">
    <source>
        <dbReference type="EMBL" id="MBC8336323.1"/>
    </source>
</evidence>
<accession>A0A8J6NHR1</accession>
<proteinExistence type="predicted"/>
<evidence type="ECO:0000256" key="1">
    <source>
        <dbReference type="SAM" id="Phobius"/>
    </source>
</evidence>
<sequence length="51" mass="5668">MAKNKKKKNVKAQPKKESTYKARQARTVRIAVIVVSVIIVLSMALSSLNIN</sequence>
<feature type="transmembrane region" description="Helical" evidence="1">
    <location>
        <begin position="30"/>
        <end position="50"/>
    </location>
</feature>
<dbReference type="Proteomes" id="UP000614469">
    <property type="component" value="Unassembled WGS sequence"/>
</dbReference>
<name>A0A8J6NHR1_9CHLR</name>
<keyword evidence="1" id="KW-0812">Transmembrane</keyword>
<organism evidence="2 3">
    <name type="scientific">Candidatus Desulfolinea nitratireducens</name>
    <dbReference type="NCBI Taxonomy" id="2841698"/>
    <lineage>
        <taxon>Bacteria</taxon>
        <taxon>Bacillati</taxon>
        <taxon>Chloroflexota</taxon>
        <taxon>Anaerolineae</taxon>
        <taxon>Anaerolineales</taxon>
        <taxon>Anaerolineales incertae sedis</taxon>
        <taxon>Candidatus Desulfolinea</taxon>
    </lineage>
</organism>
<evidence type="ECO:0000313" key="3">
    <source>
        <dbReference type="Proteomes" id="UP000614469"/>
    </source>
</evidence>
<gene>
    <name evidence="2" type="ORF">H8E29_13735</name>
</gene>
<protein>
    <submittedName>
        <fullName evidence="2">Uncharacterized protein</fullName>
    </submittedName>
</protein>
<keyword evidence="1" id="KW-0472">Membrane</keyword>